<dbReference type="PANTHER" id="PTHR43820">
    <property type="entry name" value="HIGH-AFFINITY BRANCHED-CHAIN AMINO ACID TRANSPORT ATP-BINDING PROTEIN LIVF"/>
    <property type="match status" value="1"/>
</dbReference>
<organism evidence="8 9">
    <name type="scientific">Amycolatopsis pigmentata</name>
    <dbReference type="NCBI Taxonomy" id="450801"/>
    <lineage>
        <taxon>Bacteria</taxon>
        <taxon>Bacillati</taxon>
        <taxon>Actinomycetota</taxon>
        <taxon>Actinomycetes</taxon>
        <taxon>Pseudonocardiales</taxon>
        <taxon>Pseudonocardiaceae</taxon>
        <taxon>Amycolatopsis</taxon>
    </lineage>
</organism>
<dbReference type="PROSITE" id="PS50893">
    <property type="entry name" value="ABC_TRANSPORTER_2"/>
    <property type="match status" value="1"/>
</dbReference>
<dbReference type="InterPro" id="IPR027417">
    <property type="entry name" value="P-loop_NTPase"/>
</dbReference>
<evidence type="ECO:0000256" key="1">
    <source>
        <dbReference type="ARBA" id="ARBA00005417"/>
    </source>
</evidence>
<gene>
    <name evidence="8" type="ORF">ACFSXZ_00890</name>
</gene>
<evidence type="ECO:0000313" key="8">
    <source>
        <dbReference type="EMBL" id="MFD2414882.1"/>
    </source>
</evidence>
<evidence type="ECO:0000313" key="9">
    <source>
        <dbReference type="Proteomes" id="UP001597417"/>
    </source>
</evidence>
<dbReference type="InterPro" id="IPR003439">
    <property type="entry name" value="ABC_transporter-like_ATP-bd"/>
</dbReference>
<evidence type="ECO:0000259" key="7">
    <source>
        <dbReference type="PROSITE" id="PS50893"/>
    </source>
</evidence>
<dbReference type="Proteomes" id="UP001597417">
    <property type="component" value="Unassembled WGS sequence"/>
</dbReference>
<reference evidence="9" key="1">
    <citation type="journal article" date="2019" name="Int. J. Syst. Evol. Microbiol.">
        <title>The Global Catalogue of Microorganisms (GCM) 10K type strain sequencing project: providing services to taxonomists for standard genome sequencing and annotation.</title>
        <authorList>
            <consortium name="The Broad Institute Genomics Platform"/>
            <consortium name="The Broad Institute Genome Sequencing Center for Infectious Disease"/>
            <person name="Wu L."/>
            <person name="Ma J."/>
        </authorList>
    </citation>
    <scope>NUCLEOTIDE SEQUENCE [LARGE SCALE GENOMIC DNA]</scope>
    <source>
        <strain evidence="9">CGMCC 4.7645</strain>
    </source>
</reference>
<sequence>MSLLEARSLDAGYAGVAVVRGLDLHVDEGEIVALFGPNGAGKSTTIMTLCGALPVIGGEVRLGGVATTASLHVRARSGVGLVTEQRSVFARMTVADNLKVSRCRTDVALEYFPELEQHLARPAGLLSGGQQQMLALARALTRGEPKVLLIDEISLGLAPQVVDRLLGVVTTAAARGAAIILVEQYVHKATDIADRIYVMRRGRIHLTGGAEDFRGDVSRIEEAYLSADPSPQEPGAPTPQGKMP</sequence>
<dbReference type="SMART" id="SM00382">
    <property type="entry name" value="AAA"/>
    <property type="match status" value="1"/>
</dbReference>
<dbReference type="InterPro" id="IPR017871">
    <property type="entry name" value="ABC_transporter-like_CS"/>
</dbReference>
<dbReference type="EMBL" id="JBHUKR010000002">
    <property type="protein sequence ID" value="MFD2414882.1"/>
    <property type="molecule type" value="Genomic_DNA"/>
</dbReference>
<dbReference type="InterPro" id="IPR052156">
    <property type="entry name" value="BCAA_Transport_ATP-bd_LivF"/>
</dbReference>
<keyword evidence="4 8" id="KW-0067">ATP-binding</keyword>
<dbReference type="RefSeq" id="WP_378260161.1">
    <property type="nucleotide sequence ID" value="NZ_JBHUKR010000002.1"/>
</dbReference>
<dbReference type="PANTHER" id="PTHR43820:SF4">
    <property type="entry name" value="HIGH-AFFINITY BRANCHED-CHAIN AMINO ACID TRANSPORT ATP-BINDING PROTEIN LIVF"/>
    <property type="match status" value="1"/>
</dbReference>
<dbReference type="PROSITE" id="PS00211">
    <property type="entry name" value="ABC_TRANSPORTER_1"/>
    <property type="match status" value="1"/>
</dbReference>
<comment type="similarity">
    <text evidence="1">Belongs to the ABC transporter superfamily.</text>
</comment>
<proteinExistence type="inferred from homology"/>
<keyword evidence="3" id="KW-0547">Nucleotide-binding</keyword>
<name>A0ABW5FKV7_9PSEU</name>
<keyword evidence="5" id="KW-0029">Amino-acid transport</keyword>
<evidence type="ECO:0000256" key="4">
    <source>
        <dbReference type="ARBA" id="ARBA00022840"/>
    </source>
</evidence>
<dbReference type="SUPFAM" id="SSF52540">
    <property type="entry name" value="P-loop containing nucleoside triphosphate hydrolases"/>
    <property type="match status" value="1"/>
</dbReference>
<evidence type="ECO:0000256" key="2">
    <source>
        <dbReference type="ARBA" id="ARBA00022448"/>
    </source>
</evidence>
<protein>
    <submittedName>
        <fullName evidence="8">ABC transporter ATP-binding protein</fullName>
    </submittedName>
</protein>
<dbReference type="InterPro" id="IPR003593">
    <property type="entry name" value="AAA+_ATPase"/>
</dbReference>
<accession>A0ABW5FKV7</accession>
<dbReference type="Pfam" id="PF00005">
    <property type="entry name" value="ABC_tran"/>
    <property type="match status" value="1"/>
</dbReference>
<keyword evidence="2" id="KW-0813">Transport</keyword>
<evidence type="ECO:0000256" key="6">
    <source>
        <dbReference type="SAM" id="MobiDB-lite"/>
    </source>
</evidence>
<dbReference type="GO" id="GO:0005524">
    <property type="term" value="F:ATP binding"/>
    <property type="evidence" value="ECO:0007669"/>
    <property type="project" value="UniProtKB-KW"/>
</dbReference>
<dbReference type="Gene3D" id="3.40.50.300">
    <property type="entry name" value="P-loop containing nucleotide triphosphate hydrolases"/>
    <property type="match status" value="1"/>
</dbReference>
<evidence type="ECO:0000256" key="5">
    <source>
        <dbReference type="ARBA" id="ARBA00022970"/>
    </source>
</evidence>
<feature type="domain" description="ABC transporter" evidence="7">
    <location>
        <begin position="4"/>
        <end position="226"/>
    </location>
</feature>
<feature type="region of interest" description="Disordered" evidence="6">
    <location>
        <begin position="224"/>
        <end position="244"/>
    </location>
</feature>
<evidence type="ECO:0000256" key="3">
    <source>
        <dbReference type="ARBA" id="ARBA00022741"/>
    </source>
</evidence>
<comment type="caution">
    <text evidence="8">The sequence shown here is derived from an EMBL/GenBank/DDBJ whole genome shotgun (WGS) entry which is preliminary data.</text>
</comment>
<keyword evidence="9" id="KW-1185">Reference proteome</keyword>